<evidence type="ECO:0000256" key="3">
    <source>
        <dbReference type="RuleBase" id="RU003476"/>
    </source>
</evidence>
<dbReference type="CDD" id="cd18873">
    <property type="entry name" value="NUDIX_NadM_like"/>
    <property type="match status" value="1"/>
</dbReference>
<evidence type="ECO:0000313" key="5">
    <source>
        <dbReference type="EMBL" id="GAA1233901.1"/>
    </source>
</evidence>
<keyword evidence="6" id="KW-1185">Reference proteome</keyword>
<keyword evidence="2 3" id="KW-0378">Hydrolase</keyword>
<dbReference type="SUPFAM" id="SSF55811">
    <property type="entry name" value="Nudix"/>
    <property type="match status" value="1"/>
</dbReference>
<dbReference type="PROSITE" id="PS00893">
    <property type="entry name" value="NUDIX_BOX"/>
    <property type="match status" value="1"/>
</dbReference>
<proteinExistence type="inferred from homology"/>
<evidence type="ECO:0000256" key="1">
    <source>
        <dbReference type="ARBA" id="ARBA00005582"/>
    </source>
</evidence>
<sequence length="146" mass="15722">MIEAFEPIRYTADVVATTPDGRVLLIERDWPPFEGAWALPGGHVDPGETSRAAAGRELEEETGVRVDTADLLQLGTWDTPGRDPRGRYVTVAYLAVVPDDTAIVAGDDARTARWWPCDDLPAQLAFDHAAILATALRGERATGPAA</sequence>
<dbReference type="PANTHER" id="PTHR43736:SF1">
    <property type="entry name" value="DIHYDRONEOPTERIN TRIPHOSPHATE DIPHOSPHATASE"/>
    <property type="match status" value="1"/>
</dbReference>
<protein>
    <submittedName>
        <fullName evidence="5">NUDIX hydrolase</fullName>
    </submittedName>
</protein>
<feature type="domain" description="Nudix hydrolase" evidence="4">
    <location>
        <begin position="7"/>
        <end position="140"/>
    </location>
</feature>
<dbReference type="EMBL" id="BAAALF010000034">
    <property type="protein sequence ID" value="GAA1233901.1"/>
    <property type="molecule type" value="Genomic_DNA"/>
</dbReference>
<dbReference type="PANTHER" id="PTHR43736">
    <property type="entry name" value="ADP-RIBOSE PYROPHOSPHATASE"/>
    <property type="match status" value="1"/>
</dbReference>
<accession>A0ABN1W3I0</accession>
<dbReference type="InterPro" id="IPR015797">
    <property type="entry name" value="NUDIX_hydrolase-like_dom_sf"/>
</dbReference>
<comment type="caution">
    <text evidence="5">The sequence shown here is derived from an EMBL/GenBank/DDBJ whole genome shotgun (WGS) entry which is preliminary data.</text>
</comment>
<name>A0ABN1W3I0_9ACTN</name>
<dbReference type="GO" id="GO:0016787">
    <property type="term" value="F:hydrolase activity"/>
    <property type="evidence" value="ECO:0007669"/>
    <property type="project" value="UniProtKB-KW"/>
</dbReference>
<reference evidence="5 6" key="1">
    <citation type="journal article" date="2019" name="Int. J. Syst. Evol. Microbiol.">
        <title>The Global Catalogue of Microorganisms (GCM) 10K type strain sequencing project: providing services to taxonomists for standard genome sequencing and annotation.</title>
        <authorList>
            <consortium name="The Broad Institute Genomics Platform"/>
            <consortium name="The Broad Institute Genome Sequencing Center for Infectious Disease"/>
            <person name="Wu L."/>
            <person name="Ma J."/>
        </authorList>
    </citation>
    <scope>NUCLEOTIDE SEQUENCE [LARGE SCALE GENOMIC DNA]</scope>
    <source>
        <strain evidence="5 6">JCM 13004</strain>
    </source>
</reference>
<dbReference type="RefSeq" id="WP_344441549.1">
    <property type="nucleotide sequence ID" value="NZ_BAAALF010000034.1"/>
</dbReference>
<dbReference type="InterPro" id="IPR020084">
    <property type="entry name" value="NUDIX_hydrolase_CS"/>
</dbReference>
<dbReference type="PRINTS" id="PR00502">
    <property type="entry name" value="NUDIXFAMILY"/>
</dbReference>
<dbReference type="InterPro" id="IPR000086">
    <property type="entry name" value="NUDIX_hydrolase_dom"/>
</dbReference>
<dbReference type="Pfam" id="PF00293">
    <property type="entry name" value="NUDIX"/>
    <property type="match status" value="1"/>
</dbReference>
<dbReference type="PROSITE" id="PS51462">
    <property type="entry name" value="NUDIX"/>
    <property type="match status" value="1"/>
</dbReference>
<dbReference type="Proteomes" id="UP001500037">
    <property type="component" value="Unassembled WGS sequence"/>
</dbReference>
<evidence type="ECO:0000259" key="4">
    <source>
        <dbReference type="PROSITE" id="PS51462"/>
    </source>
</evidence>
<gene>
    <name evidence="5" type="ORF">GCM10009665_25230</name>
</gene>
<dbReference type="Gene3D" id="3.90.79.10">
    <property type="entry name" value="Nucleoside Triphosphate Pyrophosphohydrolase"/>
    <property type="match status" value="1"/>
</dbReference>
<comment type="similarity">
    <text evidence="1 3">Belongs to the Nudix hydrolase family.</text>
</comment>
<evidence type="ECO:0000313" key="6">
    <source>
        <dbReference type="Proteomes" id="UP001500037"/>
    </source>
</evidence>
<evidence type="ECO:0000256" key="2">
    <source>
        <dbReference type="ARBA" id="ARBA00022801"/>
    </source>
</evidence>
<organism evidence="5 6">
    <name type="scientific">Kitasatospora nipponensis</name>
    <dbReference type="NCBI Taxonomy" id="258049"/>
    <lineage>
        <taxon>Bacteria</taxon>
        <taxon>Bacillati</taxon>
        <taxon>Actinomycetota</taxon>
        <taxon>Actinomycetes</taxon>
        <taxon>Kitasatosporales</taxon>
        <taxon>Streptomycetaceae</taxon>
        <taxon>Kitasatospora</taxon>
    </lineage>
</organism>
<dbReference type="InterPro" id="IPR020476">
    <property type="entry name" value="Nudix_hydrolase"/>
</dbReference>